<dbReference type="AlphaFoldDB" id="A0A0J7KI15"/>
<feature type="region of interest" description="Disordered" evidence="1">
    <location>
        <begin position="159"/>
        <end position="192"/>
    </location>
</feature>
<keyword evidence="3" id="KW-1185">Reference proteome</keyword>
<organism evidence="2 3">
    <name type="scientific">Lasius niger</name>
    <name type="common">Black garden ant</name>
    <dbReference type="NCBI Taxonomy" id="67767"/>
    <lineage>
        <taxon>Eukaryota</taxon>
        <taxon>Metazoa</taxon>
        <taxon>Ecdysozoa</taxon>
        <taxon>Arthropoda</taxon>
        <taxon>Hexapoda</taxon>
        <taxon>Insecta</taxon>
        <taxon>Pterygota</taxon>
        <taxon>Neoptera</taxon>
        <taxon>Endopterygota</taxon>
        <taxon>Hymenoptera</taxon>
        <taxon>Apocrita</taxon>
        <taxon>Aculeata</taxon>
        <taxon>Formicoidea</taxon>
        <taxon>Formicidae</taxon>
        <taxon>Formicinae</taxon>
        <taxon>Lasius</taxon>
        <taxon>Lasius</taxon>
    </lineage>
</organism>
<evidence type="ECO:0000313" key="3">
    <source>
        <dbReference type="Proteomes" id="UP000036403"/>
    </source>
</evidence>
<dbReference type="EMBL" id="LBMM01007279">
    <property type="protein sequence ID" value="KMQ89884.1"/>
    <property type="molecule type" value="Genomic_DNA"/>
</dbReference>
<proteinExistence type="predicted"/>
<evidence type="ECO:0000313" key="2">
    <source>
        <dbReference type="EMBL" id="KMQ89884.1"/>
    </source>
</evidence>
<sequence>MISQYIEQDHRSWDETIPALQYAYNTATHDATEYTPVFFNHGCELTPPSSAGLPAGPAEVIRERLEEAYELVRINLARAFQRQEKYYNLRRRNWKPEVGIWVWIYDHPLSSRAESCNAKLAPKCIGPLEVRRIISPVIVDLRSRQGKWYRHVHVQDLKDANKTPTENKNNNDEDEGELPLPADEPNNEDNDD</sequence>
<dbReference type="Proteomes" id="UP000036403">
    <property type="component" value="Unassembled WGS sequence"/>
</dbReference>
<name>A0A0J7KI15_LASNI</name>
<dbReference type="InterPro" id="IPR036397">
    <property type="entry name" value="RNaseH_sf"/>
</dbReference>
<gene>
    <name evidence="2" type="ORF">RF55_10421</name>
</gene>
<dbReference type="Gene3D" id="3.30.420.10">
    <property type="entry name" value="Ribonuclease H-like superfamily/Ribonuclease H"/>
    <property type="match status" value="1"/>
</dbReference>
<comment type="caution">
    <text evidence="2">The sequence shown here is derived from an EMBL/GenBank/DDBJ whole genome shotgun (WGS) entry which is preliminary data.</text>
</comment>
<accession>A0A0J7KI15</accession>
<dbReference type="PaxDb" id="67767-A0A0J7KI15"/>
<dbReference type="OrthoDB" id="7701485at2759"/>
<dbReference type="GO" id="GO:0003676">
    <property type="term" value="F:nucleic acid binding"/>
    <property type="evidence" value="ECO:0007669"/>
    <property type="project" value="InterPro"/>
</dbReference>
<reference evidence="2 3" key="1">
    <citation type="submission" date="2015-04" db="EMBL/GenBank/DDBJ databases">
        <title>Lasius niger genome sequencing.</title>
        <authorList>
            <person name="Konorov E.A."/>
            <person name="Nikitin M.A."/>
            <person name="Kirill M.V."/>
            <person name="Chang P."/>
        </authorList>
    </citation>
    <scope>NUCLEOTIDE SEQUENCE [LARGE SCALE GENOMIC DNA]</scope>
    <source>
        <tissue evidence="2">Whole</tissue>
    </source>
</reference>
<dbReference type="STRING" id="67767.A0A0J7KI15"/>
<protein>
    <submittedName>
        <fullName evidence="2">Uncharacterized protein F44E2.2</fullName>
    </submittedName>
</protein>
<evidence type="ECO:0000256" key="1">
    <source>
        <dbReference type="SAM" id="MobiDB-lite"/>
    </source>
</evidence>